<reference evidence="3 4" key="1">
    <citation type="submission" date="2012-11" db="EMBL/GenBank/DDBJ databases">
        <title>Whole genome sequence of Acidisphaera rubrifaciens HS-AP3.</title>
        <authorList>
            <person name="Azuma Y."/>
            <person name="Higashiura N."/>
            <person name="Hirakawa H."/>
            <person name="Matsushita K."/>
        </authorList>
    </citation>
    <scope>NUCLEOTIDE SEQUENCE [LARGE SCALE GENOMIC DNA]</scope>
    <source>
        <strain evidence="3 4">HS-AP3</strain>
    </source>
</reference>
<accession>A0A0D6P3P2</accession>
<feature type="signal peptide" evidence="2">
    <location>
        <begin position="1"/>
        <end position="19"/>
    </location>
</feature>
<protein>
    <submittedName>
        <fullName evidence="3">Uncharacterized protein</fullName>
    </submittedName>
</protein>
<name>A0A0D6P3P2_9PROT</name>
<sequence>MRRAAACLALLALVAAAPAPTGDWVGTYDCAQGPTGLALHLDDAPDGSVRGVFFFYADPRNPGVPSGCFDMQGTWDAARHRLMLHAGEWLVRPFGYVGVDLAGQVASGVLSGTVDGPGCTRFRLHPGLPPVPRPDACRPPPPPPAGPTV</sequence>
<dbReference type="OrthoDB" id="1818119at2"/>
<proteinExistence type="predicted"/>
<dbReference type="Proteomes" id="UP000032680">
    <property type="component" value="Unassembled WGS sequence"/>
</dbReference>
<dbReference type="EMBL" id="BANB01000081">
    <property type="protein sequence ID" value="GAN76267.1"/>
    <property type="molecule type" value="Genomic_DNA"/>
</dbReference>
<dbReference type="AlphaFoldDB" id="A0A0D6P3P2"/>
<feature type="region of interest" description="Disordered" evidence="1">
    <location>
        <begin position="127"/>
        <end position="149"/>
    </location>
</feature>
<evidence type="ECO:0000256" key="2">
    <source>
        <dbReference type="SAM" id="SignalP"/>
    </source>
</evidence>
<gene>
    <name evidence="3" type="ORF">Asru_0081_03</name>
</gene>
<evidence type="ECO:0000256" key="1">
    <source>
        <dbReference type="SAM" id="MobiDB-lite"/>
    </source>
</evidence>
<dbReference type="RefSeq" id="WP_048860071.1">
    <property type="nucleotide sequence ID" value="NZ_BANB01000081.1"/>
</dbReference>
<keyword evidence="4" id="KW-1185">Reference proteome</keyword>
<evidence type="ECO:0000313" key="4">
    <source>
        <dbReference type="Proteomes" id="UP000032680"/>
    </source>
</evidence>
<feature type="chain" id="PRO_5002309723" evidence="2">
    <location>
        <begin position="20"/>
        <end position="149"/>
    </location>
</feature>
<organism evidence="3 4">
    <name type="scientific">Acidisphaera rubrifaciens HS-AP3</name>
    <dbReference type="NCBI Taxonomy" id="1231350"/>
    <lineage>
        <taxon>Bacteria</taxon>
        <taxon>Pseudomonadati</taxon>
        <taxon>Pseudomonadota</taxon>
        <taxon>Alphaproteobacteria</taxon>
        <taxon>Acetobacterales</taxon>
        <taxon>Acetobacteraceae</taxon>
        <taxon>Acidisphaera</taxon>
    </lineage>
</organism>
<evidence type="ECO:0000313" key="3">
    <source>
        <dbReference type="EMBL" id="GAN76267.1"/>
    </source>
</evidence>
<comment type="caution">
    <text evidence="3">The sequence shown here is derived from an EMBL/GenBank/DDBJ whole genome shotgun (WGS) entry which is preliminary data.</text>
</comment>
<keyword evidence="2" id="KW-0732">Signal</keyword>